<evidence type="ECO:0000259" key="2">
    <source>
        <dbReference type="SMART" id="SM00635"/>
    </source>
</evidence>
<keyword evidence="4" id="KW-1185">Reference proteome</keyword>
<proteinExistence type="predicted"/>
<dbReference type="Proteomes" id="UP001652445">
    <property type="component" value="Unassembled WGS sequence"/>
</dbReference>
<dbReference type="EMBL" id="JAOQIO010000015">
    <property type="protein sequence ID" value="MCU6791823.1"/>
    <property type="molecule type" value="Genomic_DNA"/>
</dbReference>
<dbReference type="Gene3D" id="2.60.40.1080">
    <property type="match status" value="1"/>
</dbReference>
<feature type="compositionally biased region" description="Polar residues" evidence="1">
    <location>
        <begin position="87"/>
        <end position="96"/>
    </location>
</feature>
<gene>
    <name evidence="3" type="ORF">OB236_06735</name>
</gene>
<reference evidence="3 4" key="1">
    <citation type="submission" date="2022-09" db="EMBL/GenBank/DDBJ databases">
        <authorList>
            <person name="Han X.L."/>
            <person name="Wang Q."/>
            <person name="Lu T."/>
        </authorList>
    </citation>
    <scope>NUCLEOTIDE SEQUENCE [LARGE SCALE GENOMIC DNA]</scope>
    <source>
        <strain evidence="3 4">WQ 127069</strain>
    </source>
</reference>
<comment type="caution">
    <text evidence="3">The sequence shown here is derived from an EMBL/GenBank/DDBJ whole genome shotgun (WGS) entry which is preliminary data.</text>
</comment>
<feature type="domain" description="BIG2" evidence="2">
    <location>
        <begin position="2"/>
        <end position="70"/>
    </location>
</feature>
<evidence type="ECO:0000313" key="3">
    <source>
        <dbReference type="EMBL" id="MCU6791823.1"/>
    </source>
</evidence>
<dbReference type="InterPro" id="IPR003343">
    <property type="entry name" value="Big_2"/>
</dbReference>
<sequence length="110" mass="11329">MYTNSGSLTSVLQLTAKVEPANADNKAVTWSSSNPAVATVDEDGLVTVHTAGTVVIKVATEDGGFSDTCTVTVNVYVHDDSDEDNQIGGSNASVPTASPGPKYPPFSRAL</sequence>
<dbReference type="Pfam" id="PF02368">
    <property type="entry name" value="Big_2"/>
    <property type="match status" value="1"/>
</dbReference>
<evidence type="ECO:0000313" key="4">
    <source>
        <dbReference type="Proteomes" id="UP001652445"/>
    </source>
</evidence>
<dbReference type="SMART" id="SM00635">
    <property type="entry name" value="BID_2"/>
    <property type="match status" value="1"/>
</dbReference>
<evidence type="ECO:0000256" key="1">
    <source>
        <dbReference type="SAM" id="MobiDB-lite"/>
    </source>
</evidence>
<name>A0ABT2UB07_9BACL</name>
<dbReference type="InterPro" id="IPR008964">
    <property type="entry name" value="Invasin/intimin_cell_adhesion"/>
</dbReference>
<accession>A0ABT2UB07</accession>
<feature type="region of interest" description="Disordered" evidence="1">
    <location>
        <begin position="80"/>
        <end position="110"/>
    </location>
</feature>
<protein>
    <submittedName>
        <fullName evidence="3">Ig-like domain-containing protein</fullName>
    </submittedName>
</protein>
<organism evidence="3 4">
    <name type="scientific">Paenibacillus baimaensis</name>
    <dbReference type="NCBI Taxonomy" id="2982185"/>
    <lineage>
        <taxon>Bacteria</taxon>
        <taxon>Bacillati</taxon>
        <taxon>Bacillota</taxon>
        <taxon>Bacilli</taxon>
        <taxon>Bacillales</taxon>
        <taxon>Paenibacillaceae</taxon>
        <taxon>Paenibacillus</taxon>
    </lineage>
</organism>
<dbReference type="SUPFAM" id="SSF49373">
    <property type="entry name" value="Invasin/intimin cell-adhesion fragments"/>
    <property type="match status" value="1"/>
</dbReference>